<dbReference type="Proteomes" id="UP000221653">
    <property type="component" value="Unassembled WGS sequence"/>
</dbReference>
<dbReference type="STRING" id="1724.GCA_001044175_00137"/>
<proteinExistence type="predicted"/>
<dbReference type="AlphaFoldDB" id="A0A2A9DLB1"/>
<dbReference type="OrthoDB" id="4426135at2"/>
<name>A0A2A9DLB1_9CORY</name>
<dbReference type="RefSeq" id="WP_048378752.1">
    <property type="nucleotide sequence ID" value="NZ_LDYE01000001.1"/>
</dbReference>
<evidence type="ECO:0000313" key="1">
    <source>
        <dbReference type="EMBL" id="PFG27537.1"/>
    </source>
</evidence>
<evidence type="ECO:0000313" key="2">
    <source>
        <dbReference type="Proteomes" id="UP000221653"/>
    </source>
</evidence>
<comment type="caution">
    <text evidence="1">The sequence shown here is derived from an EMBL/GenBank/DDBJ whole genome shotgun (WGS) entry which is preliminary data.</text>
</comment>
<sequence length="128" mass="14212">MDAPVIELRPTTWLLRCQAGDAVRYIGVISTMRLTDLHHVLRHCFHLADDAPWRFNAPADAMLRDVGTAGLTYHWGLWDVHVDVVDRLHRDGTAAAQCVSAEGDFFGEADVDRINAELHSFGFGAGLE</sequence>
<keyword evidence="2" id="KW-1185">Reference proteome</keyword>
<dbReference type="EMBL" id="PDJF01000001">
    <property type="protein sequence ID" value="PFG27537.1"/>
    <property type="molecule type" value="Genomic_DNA"/>
</dbReference>
<accession>A0A2A9DLB1</accession>
<reference evidence="1 2" key="1">
    <citation type="submission" date="2017-10" db="EMBL/GenBank/DDBJ databases">
        <title>Sequencing the genomes of 1000 actinobacteria strains.</title>
        <authorList>
            <person name="Klenk H.-P."/>
        </authorList>
    </citation>
    <scope>NUCLEOTIDE SEQUENCE [LARGE SCALE GENOMIC DNA]</scope>
    <source>
        <strain evidence="1 2">DSM 20688</strain>
    </source>
</reference>
<gene>
    <name evidence="1" type="ORF">ATK06_0607</name>
</gene>
<protein>
    <submittedName>
        <fullName evidence="1">Uncharacterized protein</fullName>
    </submittedName>
</protein>
<organism evidence="1 2">
    <name type="scientific">Corynebacterium renale</name>
    <dbReference type="NCBI Taxonomy" id="1724"/>
    <lineage>
        <taxon>Bacteria</taxon>
        <taxon>Bacillati</taxon>
        <taxon>Actinomycetota</taxon>
        <taxon>Actinomycetes</taxon>
        <taxon>Mycobacteriales</taxon>
        <taxon>Corynebacteriaceae</taxon>
        <taxon>Corynebacterium</taxon>
    </lineage>
</organism>